<accession>A0A4Y7RQN2</accession>
<evidence type="ECO:0000256" key="3">
    <source>
        <dbReference type="ARBA" id="ARBA00023143"/>
    </source>
</evidence>
<dbReference type="AlphaFoldDB" id="A0A4Y7RQN2"/>
<dbReference type="PANTHER" id="PTHR30435:SF1">
    <property type="entry name" value="FLAGELLAR HOOK PROTEIN FLGE"/>
    <property type="match status" value="1"/>
</dbReference>
<dbReference type="OrthoDB" id="9804559at2"/>
<evidence type="ECO:0000313" key="8">
    <source>
        <dbReference type="EMBL" id="TEB11151.1"/>
    </source>
</evidence>
<dbReference type="InterPro" id="IPR053967">
    <property type="entry name" value="LlgE_F_G-like_D1"/>
</dbReference>
<dbReference type="RefSeq" id="WP_134213697.1">
    <property type="nucleotide sequence ID" value="NZ_QFFZ01000017.1"/>
</dbReference>
<name>A0A4Y7RQN2_9FIRM</name>
<evidence type="ECO:0000256" key="1">
    <source>
        <dbReference type="ARBA" id="ARBA00004117"/>
    </source>
</evidence>
<comment type="similarity">
    <text evidence="2 4">Belongs to the flagella basal body rod proteins family.</text>
</comment>
<dbReference type="Pfam" id="PF22692">
    <property type="entry name" value="LlgE_F_G_D1"/>
    <property type="match status" value="1"/>
</dbReference>
<organism evidence="8 9">
    <name type="scientific">Pelotomaculum propionicicum</name>
    <dbReference type="NCBI Taxonomy" id="258475"/>
    <lineage>
        <taxon>Bacteria</taxon>
        <taxon>Bacillati</taxon>
        <taxon>Bacillota</taxon>
        <taxon>Clostridia</taxon>
        <taxon>Eubacteriales</taxon>
        <taxon>Desulfotomaculaceae</taxon>
        <taxon>Pelotomaculum</taxon>
    </lineage>
</organism>
<keyword evidence="8" id="KW-0966">Cell projection</keyword>
<gene>
    <name evidence="8" type="primary">flgG_3</name>
    <name evidence="8" type="ORF">Pmgp_01847</name>
</gene>
<comment type="caution">
    <text evidence="8">The sequence shown here is derived from an EMBL/GenBank/DDBJ whole genome shotgun (WGS) entry which is preliminary data.</text>
</comment>
<dbReference type="InterPro" id="IPR001444">
    <property type="entry name" value="Flag_bb_rod_N"/>
</dbReference>
<proteinExistence type="inferred from homology"/>
<keyword evidence="8" id="KW-0969">Cilium</keyword>
<reference evidence="8 9" key="1">
    <citation type="journal article" date="2018" name="Environ. Microbiol.">
        <title>Novel energy conservation strategies and behaviour of Pelotomaculum schinkii driving syntrophic propionate catabolism.</title>
        <authorList>
            <person name="Hidalgo-Ahumada C.A.P."/>
            <person name="Nobu M.K."/>
            <person name="Narihiro T."/>
            <person name="Tamaki H."/>
            <person name="Liu W.T."/>
            <person name="Kamagata Y."/>
            <person name="Stams A.J.M."/>
            <person name="Imachi H."/>
            <person name="Sousa D.Z."/>
        </authorList>
    </citation>
    <scope>NUCLEOTIDE SEQUENCE [LARGE SCALE GENOMIC DNA]</scope>
    <source>
        <strain evidence="8 9">MGP</strain>
    </source>
</reference>
<protein>
    <recommendedName>
        <fullName evidence="4">Flagellar hook protein FlgE</fullName>
    </recommendedName>
</protein>
<dbReference type="InterPro" id="IPR010930">
    <property type="entry name" value="Flg_bb/hook_C_dom"/>
</dbReference>
<feature type="domain" description="Flagellar basal body rod protein N-terminal" evidence="5">
    <location>
        <begin position="5"/>
        <end position="35"/>
    </location>
</feature>
<dbReference type="InterPro" id="IPR037925">
    <property type="entry name" value="FlgE/F/G-like"/>
</dbReference>
<keyword evidence="8" id="KW-0282">Flagellum</keyword>
<dbReference type="GO" id="GO:0009424">
    <property type="term" value="C:bacterial-type flagellum hook"/>
    <property type="evidence" value="ECO:0007669"/>
    <property type="project" value="TreeGrafter"/>
</dbReference>
<feature type="domain" description="Flagellar basal-body/hook protein C-terminal" evidence="6">
    <location>
        <begin position="229"/>
        <end position="271"/>
    </location>
</feature>
<dbReference type="Proteomes" id="UP000297597">
    <property type="component" value="Unassembled WGS sequence"/>
</dbReference>
<dbReference type="Pfam" id="PF06429">
    <property type="entry name" value="Flg_bbr_C"/>
    <property type="match status" value="1"/>
</dbReference>
<dbReference type="PROSITE" id="PS00588">
    <property type="entry name" value="FLAGELLA_BB_ROD"/>
    <property type="match status" value="1"/>
</dbReference>
<dbReference type="GO" id="GO:0009425">
    <property type="term" value="C:bacterial-type flagellum basal body"/>
    <property type="evidence" value="ECO:0007669"/>
    <property type="project" value="UniProtKB-SubCell"/>
</dbReference>
<dbReference type="NCBIfam" id="TIGR03506">
    <property type="entry name" value="FlgEFG_subfam"/>
    <property type="match status" value="2"/>
</dbReference>
<keyword evidence="9" id="KW-1185">Reference proteome</keyword>
<dbReference type="InterPro" id="IPR019776">
    <property type="entry name" value="Flagellar_basal_body_rod_CS"/>
</dbReference>
<dbReference type="GO" id="GO:0005829">
    <property type="term" value="C:cytosol"/>
    <property type="evidence" value="ECO:0007669"/>
    <property type="project" value="TreeGrafter"/>
</dbReference>
<feature type="domain" description="Flagellar hook protein FlgE/F/G-like D1" evidence="7">
    <location>
        <begin position="95"/>
        <end position="168"/>
    </location>
</feature>
<dbReference type="Pfam" id="PF00460">
    <property type="entry name" value="Flg_bb_rod"/>
    <property type="match status" value="1"/>
</dbReference>
<dbReference type="PANTHER" id="PTHR30435">
    <property type="entry name" value="FLAGELLAR PROTEIN"/>
    <property type="match status" value="1"/>
</dbReference>
<comment type="subcellular location">
    <subcellularLocation>
        <location evidence="1 4">Bacterial flagellum basal body</location>
    </subcellularLocation>
</comment>
<evidence type="ECO:0000259" key="5">
    <source>
        <dbReference type="Pfam" id="PF00460"/>
    </source>
</evidence>
<dbReference type="SUPFAM" id="SSF117143">
    <property type="entry name" value="Flagellar hook protein flgE"/>
    <property type="match status" value="1"/>
</dbReference>
<keyword evidence="3 4" id="KW-0975">Bacterial flagellum</keyword>
<dbReference type="InterPro" id="IPR020013">
    <property type="entry name" value="Flagellar_FlgE/F/G"/>
</dbReference>
<sequence length="273" mass="28772">MIRSLYSGVSGMKNHQIRMDVIGNNIANVNTVGFKSARCNFQDLLNQSLRSPVGGDGTTGGVNPSQVGLGVTVAGIANNMGQGALQSTGRTLDLAIEGNGYFMIKKDSGDADDEAFFTREGSFYLDNNGDLVNSNGYYLCDDAGAIIHVSDQPETISSLTISNTGEIVVTDSAGTNTYQIGLGTFPNDTGLTKAGQNLYQASAASGPVTMNIAGTADTGVANSTINSCYLEMSNVDLTDEFANLITTQRGYQANARTITTSDQMLQELLNIKQ</sequence>
<comment type="function">
    <text evidence="4">A flexible structure which links the flagellar filament to the drive apparatus in the basal body.</text>
</comment>
<evidence type="ECO:0000256" key="4">
    <source>
        <dbReference type="RuleBase" id="RU362116"/>
    </source>
</evidence>
<evidence type="ECO:0000259" key="7">
    <source>
        <dbReference type="Pfam" id="PF22692"/>
    </source>
</evidence>
<dbReference type="GO" id="GO:0071978">
    <property type="term" value="P:bacterial-type flagellum-dependent swarming motility"/>
    <property type="evidence" value="ECO:0007669"/>
    <property type="project" value="TreeGrafter"/>
</dbReference>
<dbReference type="EMBL" id="QFFZ01000017">
    <property type="protein sequence ID" value="TEB11151.1"/>
    <property type="molecule type" value="Genomic_DNA"/>
</dbReference>
<evidence type="ECO:0000313" key="9">
    <source>
        <dbReference type="Proteomes" id="UP000297597"/>
    </source>
</evidence>
<evidence type="ECO:0000256" key="2">
    <source>
        <dbReference type="ARBA" id="ARBA00009677"/>
    </source>
</evidence>
<evidence type="ECO:0000259" key="6">
    <source>
        <dbReference type="Pfam" id="PF06429"/>
    </source>
</evidence>